<feature type="domain" description="DUF1468" evidence="3">
    <location>
        <begin position="62"/>
        <end position="193"/>
    </location>
</feature>
<evidence type="ECO:0000256" key="2">
    <source>
        <dbReference type="SAM" id="Phobius"/>
    </source>
</evidence>
<evidence type="ECO:0000313" key="4">
    <source>
        <dbReference type="EMBL" id="RLP72824.1"/>
    </source>
</evidence>
<dbReference type="AlphaFoldDB" id="A0A3L6ZYD6"/>
<sequence>MHRRPAPAAGRQLTRRRAPPRPAARAPRPDGRSRRRSGSIAAREAWRRTMRIKLVRGGVDFWSGLLLVAIASAALFYISSLEIGTALDMGPGYFPLMIAAVLAVMGAVLVVRGLAVEGPEVPPMNLRAGALILGSFLVFALLLDRFGLVVAILAQTVVASFASRESVLWQSVLFGAAMAAGSVALFIWLLGLPVEVWP</sequence>
<reference evidence="4 5" key="1">
    <citation type="submission" date="2018-10" db="EMBL/GenBank/DDBJ databases">
        <title>Xanthobacter tagetidis genome sequencing and assembly.</title>
        <authorList>
            <person name="Maclea K.S."/>
            <person name="Goen A.E."/>
            <person name="Fatima S.A."/>
        </authorList>
    </citation>
    <scope>NUCLEOTIDE SEQUENCE [LARGE SCALE GENOMIC DNA]</scope>
    <source>
        <strain evidence="4 5">ATCC 700314</strain>
    </source>
</reference>
<gene>
    <name evidence="4" type="ORF">D9R14_21060</name>
</gene>
<dbReference type="InterPro" id="IPR009936">
    <property type="entry name" value="DUF1468"/>
</dbReference>
<comment type="caution">
    <text evidence="4">The sequence shown here is derived from an EMBL/GenBank/DDBJ whole genome shotgun (WGS) entry which is preliminary data.</text>
</comment>
<protein>
    <submittedName>
        <fullName evidence="4">Tripartite tricarboxylate transporter TctB family protein</fullName>
    </submittedName>
</protein>
<organism evidence="4 5">
    <name type="scientific">Xanthobacter tagetidis</name>
    <dbReference type="NCBI Taxonomy" id="60216"/>
    <lineage>
        <taxon>Bacteria</taxon>
        <taxon>Pseudomonadati</taxon>
        <taxon>Pseudomonadota</taxon>
        <taxon>Alphaproteobacteria</taxon>
        <taxon>Hyphomicrobiales</taxon>
        <taxon>Xanthobacteraceae</taxon>
        <taxon>Xanthobacter</taxon>
    </lineage>
</organism>
<dbReference type="Proteomes" id="UP000269692">
    <property type="component" value="Unassembled WGS sequence"/>
</dbReference>
<evidence type="ECO:0000313" key="5">
    <source>
        <dbReference type="Proteomes" id="UP000269692"/>
    </source>
</evidence>
<accession>A0A3L6ZYD6</accession>
<feature type="transmembrane region" description="Helical" evidence="2">
    <location>
        <begin position="167"/>
        <end position="192"/>
    </location>
</feature>
<proteinExistence type="predicted"/>
<keyword evidence="5" id="KW-1185">Reference proteome</keyword>
<keyword evidence="2" id="KW-0472">Membrane</keyword>
<feature type="region of interest" description="Disordered" evidence="1">
    <location>
        <begin position="1"/>
        <end position="40"/>
    </location>
</feature>
<keyword evidence="2" id="KW-0812">Transmembrane</keyword>
<dbReference type="OrthoDB" id="5186924at2"/>
<dbReference type="Pfam" id="PF07331">
    <property type="entry name" value="TctB"/>
    <property type="match status" value="1"/>
</dbReference>
<name>A0A3L6ZYD6_9HYPH</name>
<dbReference type="EMBL" id="RCTF01000024">
    <property type="protein sequence ID" value="RLP72824.1"/>
    <property type="molecule type" value="Genomic_DNA"/>
</dbReference>
<feature type="transmembrane region" description="Helical" evidence="2">
    <location>
        <begin position="128"/>
        <end position="155"/>
    </location>
</feature>
<evidence type="ECO:0000259" key="3">
    <source>
        <dbReference type="Pfam" id="PF07331"/>
    </source>
</evidence>
<keyword evidence="2" id="KW-1133">Transmembrane helix</keyword>
<evidence type="ECO:0000256" key="1">
    <source>
        <dbReference type="SAM" id="MobiDB-lite"/>
    </source>
</evidence>
<feature type="transmembrane region" description="Helical" evidence="2">
    <location>
        <begin position="93"/>
        <end position="116"/>
    </location>
</feature>
<feature type="transmembrane region" description="Helical" evidence="2">
    <location>
        <begin position="57"/>
        <end position="78"/>
    </location>
</feature>